<evidence type="ECO:0000256" key="4">
    <source>
        <dbReference type="ARBA" id="ARBA00023203"/>
    </source>
</evidence>
<evidence type="ECO:0000256" key="3">
    <source>
        <dbReference type="ARBA" id="ARBA00022490"/>
    </source>
</evidence>
<dbReference type="PANTHER" id="PTHR12058">
    <property type="entry name" value="ARP2/3 COMPLEX 34 KDA SUBUNIT"/>
    <property type="match status" value="1"/>
</dbReference>
<dbReference type="Pfam" id="PF04045">
    <property type="entry name" value="P34-Arc"/>
    <property type="match status" value="1"/>
</dbReference>
<evidence type="ECO:0000256" key="5">
    <source>
        <dbReference type="ARBA" id="ARBA00023212"/>
    </source>
</evidence>
<evidence type="ECO:0000313" key="7">
    <source>
        <dbReference type="EMBL" id="CAE0367112.1"/>
    </source>
</evidence>
<gene>
    <name evidence="7" type="ORF">ALAG00032_LOCUS7861</name>
</gene>
<evidence type="ECO:0000256" key="1">
    <source>
        <dbReference type="ARBA" id="ARBA00004245"/>
    </source>
</evidence>
<proteinExistence type="inferred from homology"/>
<dbReference type="GO" id="GO:0034314">
    <property type="term" value="P:Arp2/3 complex-mediated actin nucleation"/>
    <property type="evidence" value="ECO:0007669"/>
    <property type="project" value="InterPro"/>
</dbReference>
<evidence type="ECO:0000256" key="6">
    <source>
        <dbReference type="RuleBase" id="RU364015"/>
    </source>
</evidence>
<reference evidence="7" key="1">
    <citation type="submission" date="2021-01" db="EMBL/GenBank/DDBJ databases">
        <authorList>
            <person name="Corre E."/>
            <person name="Pelletier E."/>
            <person name="Niang G."/>
            <person name="Scheremetjew M."/>
            <person name="Finn R."/>
            <person name="Kale V."/>
            <person name="Holt S."/>
            <person name="Cochrane G."/>
            <person name="Meng A."/>
            <person name="Brown T."/>
            <person name="Cohen L."/>
        </authorList>
    </citation>
    <scope>NUCLEOTIDE SEQUENCE</scope>
    <source>
        <strain evidence="7">CCMP1510</strain>
    </source>
</reference>
<dbReference type="SUPFAM" id="SSF69645">
    <property type="entry name" value="Arp2/3 complex subunits"/>
    <property type="match status" value="2"/>
</dbReference>
<dbReference type="GO" id="GO:0030041">
    <property type="term" value="P:actin filament polymerization"/>
    <property type="evidence" value="ECO:0007669"/>
    <property type="project" value="InterPro"/>
</dbReference>
<dbReference type="GO" id="GO:0005885">
    <property type="term" value="C:Arp2/3 protein complex"/>
    <property type="evidence" value="ECO:0007669"/>
    <property type="project" value="InterPro"/>
</dbReference>
<dbReference type="GO" id="GO:0051015">
    <property type="term" value="F:actin filament binding"/>
    <property type="evidence" value="ECO:0007669"/>
    <property type="project" value="TreeGrafter"/>
</dbReference>
<dbReference type="Gene3D" id="3.30.1460.20">
    <property type="match status" value="2"/>
</dbReference>
<keyword evidence="5 6" id="KW-0206">Cytoskeleton</keyword>
<dbReference type="InterPro" id="IPR007188">
    <property type="entry name" value="ARPC2"/>
</dbReference>
<evidence type="ECO:0000256" key="2">
    <source>
        <dbReference type="ARBA" id="ARBA00007192"/>
    </source>
</evidence>
<dbReference type="PANTHER" id="PTHR12058:SF0">
    <property type="entry name" value="ACTIN-RELATED PROTEIN 2_3 COMPLEX SUBUNIT 2"/>
    <property type="match status" value="1"/>
</dbReference>
<sequence length="315" mass="35779">MMRLKTHNMVLEEAIGSRLVEGKREACELTTSDFDNTRFKVVVNPGEEKIIKVMIDLPCWRELEKLGASEALKEEYGQVCTVESKPEPGFCVMLTVACTDDETKNAQCLEKMIYLKRNLLGAPFHKAFKALAKGTAVNIQPFSLPWRPTETIYVCVGSDPANPADHDRLIIIYAIDMPDEADRAMCRIILQQFEEVQRKVSNAPPVSFSEPNKPPLELKQNFGVSEAQHADLVGFLSITIFPRHVNTQTKIDKRVELCVGLRNYIQYHIKAAKTNQHMRMRKKVSEWLQVLNRAIQSSTAPREMKTASGRTFTRK</sequence>
<dbReference type="InterPro" id="IPR034666">
    <property type="entry name" value="ARPC2/4"/>
</dbReference>
<keyword evidence="4 6" id="KW-0009">Actin-binding</keyword>
<protein>
    <recommendedName>
        <fullName evidence="6">Arp2/3 complex 34 kDa subunit</fullName>
    </recommendedName>
</protein>
<dbReference type="AlphaFoldDB" id="A0A7S3JWD0"/>
<keyword evidence="3 6" id="KW-0963">Cytoplasm</keyword>
<accession>A0A7S3JWD0</accession>
<name>A0A7S3JWD0_9STRA</name>
<comment type="subunit">
    <text evidence="6">Component of the Arp2/3 complex.</text>
</comment>
<dbReference type="EMBL" id="HBIJ01011510">
    <property type="protein sequence ID" value="CAE0367112.1"/>
    <property type="molecule type" value="Transcribed_RNA"/>
</dbReference>
<comment type="similarity">
    <text evidence="2 6">Belongs to the ARPC2 family.</text>
</comment>
<dbReference type="GO" id="GO:0005200">
    <property type="term" value="F:structural constituent of cytoskeleton"/>
    <property type="evidence" value="ECO:0007669"/>
    <property type="project" value="TreeGrafter"/>
</dbReference>
<organism evidence="7">
    <name type="scientific">Aureoumbra lagunensis</name>
    <dbReference type="NCBI Taxonomy" id="44058"/>
    <lineage>
        <taxon>Eukaryota</taxon>
        <taxon>Sar</taxon>
        <taxon>Stramenopiles</taxon>
        <taxon>Ochrophyta</taxon>
        <taxon>Pelagophyceae</taxon>
        <taxon>Pelagomonadales</taxon>
        <taxon>Aureoumbra</taxon>
    </lineage>
</organism>
<comment type="subcellular location">
    <subcellularLocation>
        <location evidence="1 6">Cytoplasm</location>
        <location evidence="1 6">Cytoskeleton</location>
    </subcellularLocation>
</comment>
<comment type="function">
    <text evidence="6">Functions as actin-binding component of the Arp2/3 complex which is involved in regulation of actin polymerization and together with an activating nucleation-promoting factor (NPF) mediates the formation of branched actin networks.</text>
</comment>